<evidence type="ECO:0000313" key="1">
    <source>
        <dbReference type="EMBL" id="KAH9679312.1"/>
    </source>
</evidence>
<organism evidence="1 2">
    <name type="scientific">Citrus sinensis</name>
    <name type="common">Sweet orange</name>
    <name type="synonym">Citrus aurantium var. sinensis</name>
    <dbReference type="NCBI Taxonomy" id="2711"/>
    <lineage>
        <taxon>Eukaryota</taxon>
        <taxon>Viridiplantae</taxon>
        <taxon>Streptophyta</taxon>
        <taxon>Embryophyta</taxon>
        <taxon>Tracheophyta</taxon>
        <taxon>Spermatophyta</taxon>
        <taxon>Magnoliopsida</taxon>
        <taxon>eudicotyledons</taxon>
        <taxon>Gunneridae</taxon>
        <taxon>Pentapetalae</taxon>
        <taxon>rosids</taxon>
        <taxon>malvids</taxon>
        <taxon>Sapindales</taxon>
        <taxon>Rutaceae</taxon>
        <taxon>Aurantioideae</taxon>
        <taxon>Citrus</taxon>
    </lineage>
</organism>
<protein>
    <submittedName>
        <fullName evidence="1">Agamous-like MADS-box protein AGL61</fullName>
    </submittedName>
</protein>
<sequence>MKKIENEDGRLITFSKRTPGIYRKVSELVTLTVSAIARLVFSQSGKPFSFGNPSIEAVANRFLGLNCQPRWWETPVYEFNHQELLQMDATIDNLSRTFIAKLNEKTAAASSSAAPPMYFHHGLGSFPMQFRS</sequence>
<evidence type="ECO:0000313" key="2">
    <source>
        <dbReference type="Proteomes" id="UP000829398"/>
    </source>
</evidence>
<dbReference type="Proteomes" id="UP000829398">
    <property type="component" value="Chromosome 9"/>
</dbReference>
<accession>A0ACB8HYF4</accession>
<reference evidence="2" key="1">
    <citation type="journal article" date="2023" name="Hortic. Res.">
        <title>A chromosome-level phased genome enabling allele-level studies in sweet orange: a case study on citrus Huanglongbing tolerance.</title>
        <authorList>
            <person name="Wu B."/>
            <person name="Yu Q."/>
            <person name="Deng Z."/>
            <person name="Duan Y."/>
            <person name="Luo F."/>
            <person name="Gmitter F. Jr."/>
        </authorList>
    </citation>
    <scope>NUCLEOTIDE SEQUENCE [LARGE SCALE GENOMIC DNA]</scope>
    <source>
        <strain evidence="2">cv. Valencia</strain>
    </source>
</reference>
<name>A0ACB8HYF4_CITSI</name>
<comment type="caution">
    <text evidence="1">The sequence shown here is derived from an EMBL/GenBank/DDBJ whole genome shotgun (WGS) entry which is preliminary data.</text>
</comment>
<proteinExistence type="predicted"/>
<dbReference type="EMBL" id="CM039178">
    <property type="protein sequence ID" value="KAH9679312.1"/>
    <property type="molecule type" value="Genomic_DNA"/>
</dbReference>
<gene>
    <name evidence="1" type="ORF">KPL71_026080</name>
</gene>
<keyword evidence="2" id="KW-1185">Reference proteome</keyword>